<evidence type="ECO:0000256" key="8">
    <source>
        <dbReference type="RuleBase" id="RU000589"/>
    </source>
</evidence>
<comment type="similarity">
    <text evidence="2">Belongs to the pectinesterase family.</text>
</comment>
<organism evidence="10 11">
    <name type="scientific">Sphagnum jensenii</name>
    <dbReference type="NCBI Taxonomy" id="128206"/>
    <lineage>
        <taxon>Eukaryota</taxon>
        <taxon>Viridiplantae</taxon>
        <taxon>Streptophyta</taxon>
        <taxon>Embryophyta</taxon>
        <taxon>Bryophyta</taxon>
        <taxon>Sphagnophytina</taxon>
        <taxon>Sphagnopsida</taxon>
        <taxon>Sphagnales</taxon>
        <taxon>Sphagnaceae</taxon>
        <taxon>Sphagnum</taxon>
    </lineage>
</organism>
<evidence type="ECO:0000313" key="11">
    <source>
        <dbReference type="Proteomes" id="UP001497444"/>
    </source>
</evidence>
<evidence type="ECO:0000256" key="5">
    <source>
        <dbReference type="ARBA" id="ARBA00023085"/>
    </source>
</evidence>
<evidence type="ECO:0000256" key="7">
    <source>
        <dbReference type="PROSITE-ProRule" id="PRU10040"/>
    </source>
</evidence>
<keyword evidence="5 8" id="KW-0063">Aspartyl esterase</keyword>
<protein>
    <recommendedName>
        <fullName evidence="3 8">Pectinesterase</fullName>
        <ecNumber evidence="3 8">3.1.1.11</ecNumber>
    </recommendedName>
</protein>
<dbReference type="Gene3D" id="2.160.20.10">
    <property type="entry name" value="Single-stranded right-handed beta-helix, Pectin lyase-like"/>
    <property type="match status" value="1"/>
</dbReference>
<dbReference type="Pfam" id="PF01095">
    <property type="entry name" value="Pectinesterase"/>
    <property type="match status" value="1"/>
</dbReference>
<keyword evidence="11" id="KW-1185">Reference proteome</keyword>
<gene>
    <name evidence="10" type="ORF">CSSPJE1EN1_LOCUS24758</name>
</gene>
<dbReference type="InterPro" id="IPR000070">
    <property type="entry name" value="Pectinesterase_cat"/>
</dbReference>
<dbReference type="InterPro" id="IPR011050">
    <property type="entry name" value="Pectin_lyase_fold/virulence"/>
</dbReference>
<dbReference type="PROSITE" id="PS00503">
    <property type="entry name" value="PECTINESTERASE_2"/>
    <property type="match status" value="1"/>
</dbReference>
<dbReference type="EMBL" id="OZ020104">
    <property type="protein sequence ID" value="CAK9279280.1"/>
    <property type="molecule type" value="Genomic_DNA"/>
</dbReference>
<evidence type="ECO:0000256" key="6">
    <source>
        <dbReference type="ARBA" id="ARBA00047928"/>
    </source>
</evidence>
<reference evidence="10" key="1">
    <citation type="submission" date="2024-02" db="EMBL/GenBank/DDBJ databases">
        <authorList>
            <consortium name="ELIXIR-Norway"/>
            <consortium name="Elixir Norway"/>
        </authorList>
    </citation>
    <scope>NUCLEOTIDE SEQUENCE</scope>
</reference>
<evidence type="ECO:0000313" key="10">
    <source>
        <dbReference type="EMBL" id="CAK9279280.1"/>
    </source>
</evidence>
<evidence type="ECO:0000256" key="1">
    <source>
        <dbReference type="ARBA" id="ARBA00005184"/>
    </source>
</evidence>
<comment type="pathway">
    <text evidence="1 8">Glycan metabolism; pectin degradation; 2-dehydro-3-deoxy-D-gluconate from pectin: step 1/5.</text>
</comment>
<feature type="active site" evidence="7">
    <location>
        <position position="243"/>
    </location>
</feature>
<keyword evidence="4 8" id="KW-0378">Hydrolase</keyword>
<comment type="catalytic activity">
    <reaction evidence="6 8">
        <text>[(1-&gt;4)-alpha-D-galacturonosyl methyl ester](n) + n H2O = [(1-&gt;4)-alpha-D-galacturonosyl](n) + n methanol + n H(+)</text>
        <dbReference type="Rhea" id="RHEA:22380"/>
        <dbReference type="Rhea" id="RHEA-COMP:14570"/>
        <dbReference type="Rhea" id="RHEA-COMP:14573"/>
        <dbReference type="ChEBI" id="CHEBI:15377"/>
        <dbReference type="ChEBI" id="CHEBI:15378"/>
        <dbReference type="ChEBI" id="CHEBI:17790"/>
        <dbReference type="ChEBI" id="CHEBI:140522"/>
        <dbReference type="ChEBI" id="CHEBI:140523"/>
        <dbReference type="EC" id="3.1.1.11"/>
    </reaction>
</comment>
<proteinExistence type="inferred from homology"/>
<accession>A0ABP0XNR4</accession>
<evidence type="ECO:0000256" key="2">
    <source>
        <dbReference type="ARBA" id="ARBA00008891"/>
    </source>
</evidence>
<name>A0ABP0XNR4_9BRYO</name>
<evidence type="ECO:0000259" key="9">
    <source>
        <dbReference type="Pfam" id="PF01095"/>
    </source>
</evidence>
<dbReference type="InterPro" id="IPR033131">
    <property type="entry name" value="Pectinesterase_Asp_AS"/>
</dbReference>
<dbReference type="PANTHER" id="PTHR31321:SF112">
    <property type="entry name" value="PECTINESTERASE"/>
    <property type="match status" value="1"/>
</dbReference>
<evidence type="ECO:0000256" key="3">
    <source>
        <dbReference type="ARBA" id="ARBA00013229"/>
    </source>
</evidence>
<feature type="domain" description="Pectinesterase catalytic" evidence="9">
    <location>
        <begin position="101"/>
        <end position="375"/>
    </location>
</feature>
<dbReference type="Proteomes" id="UP001497444">
    <property type="component" value="Chromosome 9"/>
</dbReference>
<sequence>MREMARSSGSRKMSTFYLLFSGMAVLLLVSWPGLVVSSRPTANDSVKAGNHEAVKKDFLNWVDKVGEAHQAHVQSGTVRIPYRDPDQILLAAAGNTITVGAGGQYSSVQAAVNAAGNTGRTTIVINSGTYEEKITVPKGKLITFQGNGNPTLVYGDTAGSAGSTANSASTAILADGFIAIGITFKNSAPAPSGGAVGKQAVALRISGDQGAFYNCNFYGAQDTLYDQAGRHYFKNCFIQGSIDFIFGDGQSLYQSCQLNSIAQPGQGSLTAQKRTGNENTGFSFVGCTITGTGPIYLGRAWGPNSRVVFIQCNIADIILPSGWYDWGVSSRENTVFYGQYECSGPGANTSGRVGWSMELTAAQAVPFETVSFIFGSSWLQT</sequence>
<evidence type="ECO:0000256" key="4">
    <source>
        <dbReference type="ARBA" id="ARBA00022801"/>
    </source>
</evidence>
<dbReference type="EC" id="3.1.1.11" evidence="3 8"/>
<dbReference type="SUPFAM" id="SSF51126">
    <property type="entry name" value="Pectin lyase-like"/>
    <property type="match status" value="1"/>
</dbReference>
<dbReference type="PANTHER" id="PTHR31321">
    <property type="entry name" value="ACYL-COA THIOESTER HYDROLASE YBHC-RELATED"/>
    <property type="match status" value="1"/>
</dbReference>
<dbReference type="InterPro" id="IPR012334">
    <property type="entry name" value="Pectin_lyas_fold"/>
</dbReference>